<keyword evidence="3 6" id="KW-0489">Methyltransferase</keyword>
<dbReference type="InterPro" id="IPR004498">
    <property type="entry name" value="Ribosomal_PrmA_MeTrfase"/>
</dbReference>
<feature type="binding site" evidence="6">
    <location>
        <position position="207"/>
    </location>
    <ligand>
        <name>S-adenosyl-L-methionine</name>
        <dbReference type="ChEBI" id="CHEBI:59789"/>
    </ligand>
</feature>
<comment type="caution">
    <text evidence="7">The sequence shown here is derived from an EMBL/GenBank/DDBJ whole genome shotgun (WGS) entry which is preliminary data.</text>
</comment>
<dbReference type="GO" id="GO:0005840">
    <property type="term" value="C:ribosome"/>
    <property type="evidence" value="ECO:0007669"/>
    <property type="project" value="UniProtKB-KW"/>
</dbReference>
<dbReference type="Proteomes" id="UP000633619">
    <property type="component" value="Unassembled WGS sequence"/>
</dbReference>
<dbReference type="GO" id="GO:0032259">
    <property type="term" value="P:methylation"/>
    <property type="evidence" value="ECO:0007669"/>
    <property type="project" value="UniProtKB-KW"/>
</dbReference>
<keyword evidence="2 6" id="KW-0963">Cytoplasm</keyword>
<keyword evidence="8" id="KW-1185">Reference proteome</keyword>
<gene>
    <name evidence="6 7" type="primary">prmA</name>
    <name evidence="7" type="ORF">I8U20_01530</name>
</gene>
<accession>A0A8I1A789</accession>
<evidence type="ECO:0000256" key="3">
    <source>
        <dbReference type="ARBA" id="ARBA00022603"/>
    </source>
</evidence>
<dbReference type="GO" id="GO:0008276">
    <property type="term" value="F:protein methyltransferase activity"/>
    <property type="evidence" value="ECO:0007669"/>
    <property type="project" value="UniProtKB-UniRule"/>
</dbReference>
<feature type="binding site" evidence="6">
    <location>
        <position position="164"/>
    </location>
    <ligand>
        <name>S-adenosyl-L-methionine</name>
        <dbReference type="ChEBI" id="CHEBI:59789"/>
    </ligand>
</feature>
<protein>
    <recommendedName>
        <fullName evidence="6">Ribosomal protein L11 methyltransferase</fullName>
        <shortName evidence="6">L11 Mtase</shortName>
        <ecNumber evidence="6">2.1.1.-</ecNumber>
    </recommendedName>
</protein>
<evidence type="ECO:0000313" key="7">
    <source>
        <dbReference type="EMBL" id="MBH8594006.1"/>
    </source>
</evidence>
<dbReference type="PIRSF" id="PIRSF000401">
    <property type="entry name" value="RPL11_MTase"/>
    <property type="match status" value="1"/>
</dbReference>
<comment type="catalytic activity">
    <reaction evidence="6">
        <text>L-lysyl-[protein] + 3 S-adenosyl-L-methionine = N(6),N(6),N(6)-trimethyl-L-lysyl-[protein] + 3 S-adenosyl-L-homocysteine + 3 H(+)</text>
        <dbReference type="Rhea" id="RHEA:54192"/>
        <dbReference type="Rhea" id="RHEA-COMP:9752"/>
        <dbReference type="Rhea" id="RHEA-COMP:13826"/>
        <dbReference type="ChEBI" id="CHEBI:15378"/>
        <dbReference type="ChEBI" id="CHEBI:29969"/>
        <dbReference type="ChEBI" id="CHEBI:57856"/>
        <dbReference type="ChEBI" id="CHEBI:59789"/>
        <dbReference type="ChEBI" id="CHEBI:61961"/>
    </reaction>
</comment>
<evidence type="ECO:0000256" key="5">
    <source>
        <dbReference type="ARBA" id="ARBA00022691"/>
    </source>
</evidence>
<dbReference type="EC" id="2.1.1.-" evidence="6"/>
<dbReference type="Pfam" id="PF06325">
    <property type="entry name" value="PrmA"/>
    <property type="match status" value="1"/>
</dbReference>
<comment type="similarity">
    <text evidence="1 6">Belongs to the methyltransferase superfamily. PrmA family.</text>
</comment>
<dbReference type="PANTHER" id="PTHR43648">
    <property type="entry name" value="ELECTRON TRANSFER FLAVOPROTEIN BETA SUBUNIT LYSINE METHYLTRANSFERASE"/>
    <property type="match status" value="1"/>
</dbReference>
<keyword evidence="7" id="KW-0687">Ribonucleoprotein</keyword>
<organism evidence="7 8">
    <name type="scientific">Thermoactinomyces intermedius</name>
    <dbReference type="NCBI Taxonomy" id="2024"/>
    <lineage>
        <taxon>Bacteria</taxon>
        <taxon>Bacillati</taxon>
        <taxon>Bacillota</taxon>
        <taxon>Bacilli</taxon>
        <taxon>Bacillales</taxon>
        <taxon>Thermoactinomycetaceae</taxon>
        <taxon>Thermoactinomyces</taxon>
    </lineage>
</organism>
<keyword evidence="5 6" id="KW-0949">S-adenosyl-L-methionine</keyword>
<evidence type="ECO:0000256" key="6">
    <source>
        <dbReference type="HAMAP-Rule" id="MF_00735"/>
    </source>
</evidence>
<dbReference type="RefSeq" id="WP_181730951.1">
    <property type="nucleotide sequence ID" value="NZ_JACEIR010000001.1"/>
</dbReference>
<sequence length="314" mass="34528">MDWLEVSVRTSHESAEAISEFLQVMGADGVAIEDSNVLNQDFEKRYGEIIELTPEDYPEEGVVIKAYLSDLQSVDPEALVKKVKEKLESLKQFGLSPGQGSVEIRSVNEQSWENEWKTYYKPVRVTDTITIKPVWEEYEPESPDEKIVMLDPGMAFGTGTHPTTKLCIQCLEKYLPRDAKVIDVGCGSGILSIVSAMLGAKEVLALDYDPLAVEKAKENIGFNPVESVIRVEKGDLLKGVSQTADVVVGNLLAELILPMVPDLPRVLVPGGIFIGSGIIEEKADAVQQSLVSCGLQVLEKIHMDGWVAIVAKKW</sequence>
<name>A0A8I1A789_THEIN</name>
<keyword evidence="7" id="KW-0689">Ribosomal protein</keyword>
<dbReference type="PANTHER" id="PTHR43648:SF1">
    <property type="entry name" value="ELECTRON TRANSFER FLAVOPROTEIN BETA SUBUNIT LYSINE METHYLTRANSFERASE"/>
    <property type="match status" value="1"/>
</dbReference>
<comment type="subcellular location">
    <subcellularLocation>
        <location evidence="6">Cytoplasm</location>
    </subcellularLocation>
</comment>
<comment type="function">
    <text evidence="6">Methylates ribosomal protein L11.</text>
</comment>
<dbReference type="Gene3D" id="3.40.50.150">
    <property type="entry name" value="Vaccinia Virus protein VP39"/>
    <property type="match status" value="1"/>
</dbReference>
<reference evidence="7 8" key="1">
    <citation type="submission" date="2020-12" db="EMBL/GenBank/DDBJ databases">
        <title>WGS of Thermoactinomyces spp.</title>
        <authorList>
            <person name="Cheng K."/>
        </authorList>
    </citation>
    <scope>NUCLEOTIDE SEQUENCE [LARGE SCALE GENOMIC DNA]</scope>
    <source>
        <strain evidence="8">CICC 10671\DSM 43846</strain>
    </source>
</reference>
<evidence type="ECO:0000256" key="2">
    <source>
        <dbReference type="ARBA" id="ARBA00022490"/>
    </source>
</evidence>
<feature type="binding site" evidence="6">
    <location>
        <position position="185"/>
    </location>
    <ligand>
        <name>S-adenosyl-L-methionine</name>
        <dbReference type="ChEBI" id="CHEBI:59789"/>
    </ligand>
</feature>
<dbReference type="CDD" id="cd02440">
    <property type="entry name" value="AdoMet_MTases"/>
    <property type="match status" value="1"/>
</dbReference>
<dbReference type="EMBL" id="JAECVW010000001">
    <property type="protein sequence ID" value="MBH8594006.1"/>
    <property type="molecule type" value="Genomic_DNA"/>
</dbReference>
<evidence type="ECO:0000313" key="8">
    <source>
        <dbReference type="Proteomes" id="UP000633619"/>
    </source>
</evidence>
<evidence type="ECO:0000256" key="1">
    <source>
        <dbReference type="ARBA" id="ARBA00009741"/>
    </source>
</evidence>
<feature type="binding site" evidence="6">
    <location>
        <position position="250"/>
    </location>
    <ligand>
        <name>S-adenosyl-L-methionine</name>
        <dbReference type="ChEBI" id="CHEBI:59789"/>
    </ligand>
</feature>
<proteinExistence type="inferred from homology"/>
<dbReference type="NCBIfam" id="TIGR00406">
    <property type="entry name" value="prmA"/>
    <property type="match status" value="1"/>
</dbReference>
<dbReference type="InterPro" id="IPR029063">
    <property type="entry name" value="SAM-dependent_MTases_sf"/>
</dbReference>
<dbReference type="AlphaFoldDB" id="A0A8I1A789"/>
<evidence type="ECO:0000256" key="4">
    <source>
        <dbReference type="ARBA" id="ARBA00022679"/>
    </source>
</evidence>
<dbReference type="HAMAP" id="MF_00735">
    <property type="entry name" value="Methyltr_PrmA"/>
    <property type="match status" value="1"/>
</dbReference>
<keyword evidence="4 6" id="KW-0808">Transferase</keyword>
<dbReference type="InterPro" id="IPR050078">
    <property type="entry name" value="Ribosomal_L11_MeTrfase_PrmA"/>
</dbReference>
<dbReference type="SUPFAM" id="SSF53335">
    <property type="entry name" value="S-adenosyl-L-methionine-dependent methyltransferases"/>
    <property type="match status" value="1"/>
</dbReference>
<dbReference type="GO" id="GO:0005737">
    <property type="term" value="C:cytoplasm"/>
    <property type="evidence" value="ECO:0007669"/>
    <property type="project" value="UniProtKB-SubCell"/>
</dbReference>